<name>A0A1I8AT45_9BILA</name>
<sequence>MEAATDALDVMDSITRAIRPTVTIPTTVAPIVIPRMGMKPTITTTATPDTTARSDYINWCPLCKET</sequence>
<accession>A0A1I8AT45</accession>
<keyword evidence="1" id="KW-1185">Reference proteome</keyword>
<dbReference type="AlphaFoldDB" id="A0A1I8AT45"/>
<proteinExistence type="predicted"/>
<evidence type="ECO:0000313" key="2">
    <source>
        <dbReference type="WBParaSite" id="L893_g9202.t1"/>
    </source>
</evidence>
<reference evidence="2" key="1">
    <citation type="submission" date="2016-11" db="UniProtKB">
        <authorList>
            <consortium name="WormBaseParasite"/>
        </authorList>
    </citation>
    <scope>IDENTIFICATION</scope>
</reference>
<organism evidence="1 2">
    <name type="scientific">Steinernema glaseri</name>
    <dbReference type="NCBI Taxonomy" id="37863"/>
    <lineage>
        <taxon>Eukaryota</taxon>
        <taxon>Metazoa</taxon>
        <taxon>Ecdysozoa</taxon>
        <taxon>Nematoda</taxon>
        <taxon>Chromadorea</taxon>
        <taxon>Rhabditida</taxon>
        <taxon>Tylenchina</taxon>
        <taxon>Panagrolaimomorpha</taxon>
        <taxon>Strongyloidoidea</taxon>
        <taxon>Steinernematidae</taxon>
        <taxon>Steinernema</taxon>
    </lineage>
</organism>
<dbReference type="Proteomes" id="UP000095287">
    <property type="component" value="Unplaced"/>
</dbReference>
<dbReference type="WBParaSite" id="L893_g9202.t1">
    <property type="protein sequence ID" value="L893_g9202.t1"/>
    <property type="gene ID" value="L893_g9202"/>
</dbReference>
<protein>
    <submittedName>
        <fullName evidence="2">LITAF domain-containing protein</fullName>
    </submittedName>
</protein>
<evidence type="ECO:0000313" key="1">
    <source>
        <dbReference type="Proteomes" id="UP000095287"/>
    </source>
</evidence>